<evidence type="ECO:0000256" key="1">
    <source>
        <dbReference type="SAM" id="Phobius"/>
    </source>
</evidence>
<accession>A0A5P1EY56</accession>
<gene>
    <name evidence="2" type="ORF">A4U43_C04F2290</name>
</gene>
<keyword evidence="1" id="KW-1133">Transmembrane helix</keyword>
<keyword evidence="3" id="KW-1185">Reference proteome</keyword>
<name>A0A5P1EY56_ASPOF</name>
<sequence length="179" mass="19711">MLTPAEAGFLGSPFPPRSRPGWPTSGNGNSLVPCFYAWPWFQLILSALGLGFSFYAFMCFCVPGLIRLGLAKVSLVSYIGFQLRLGLWLVSSGFSLVSNVSLGFKLLSVLVLALGWPLVSVDAWPLFQFCAWFQLALGLWLVSYGFKLLSALVSALRMRILLVSYCWPLVSCANLLFII</sequence>
<organism evidence="2 3">
    <name type="scientific">Asparagus officinalis</name>
    <name type="common">Garden asparagus</name>
    <dbReference type="NCBI Taxonomy" id="4686"/>
    <lineage>
        <taxon>Eukaryota</taxon>
        <taxon>Viridiplantae</taxon>
        <taxon>Streptophyta</taxon>
        <taxon>Embryophyta</taxon>
        <taxon>Tracheophyta</taxon>
        <taxon>Spermatophyta</taxon>
        <taxon>Magnoliopsida</taxon>
        <taxon>Liliopsida</taxon>
        <taxon>Asparagales</taxon>
        <taxon>Asparagaceae</taxon>
        <taxon>Asparagoideae</taxon>
        <taxon>Asparagus</taxon>
    </lineage>
</organism>
<dbReference type="Gramene" id="ONK70862">
    <property type="protein sequence ID" value="ONK70862"/>
    <property type="gene ID" value="A4U43_C04F2290"/>
</dbReference>
<protein>
    <submittedName>
        <fullName evidence="2">Uncharacterized protein</fullName>
    </submittedName>
</protein>
<keyword evidence="1" id="KW-0812">Transmembrane</keyword>
<reference evidence="3" key="1">
    <citation type="journal article" date="2017" name="Nat. Commun.">
        <title>The asparagus genome sheds light on the origin and evolution of a young Y chromosome.</title>
        <authorList>
            <person name="Harkess A."/>
            <person name="Zhou J."/>
            <person name="Xu C."/>
            <person name="Bowers J.E."/>
            <person name="Van der Hulst R."/>
            <person name="Ayyampalayam S."/>
            <person name="Mercati F."/>
            <person name="Riccardi P."/>
            <person name="McKain M.R."/>
            <person name="Kakrana A."/>
            <person name="Tang H."/>
            <person name="Ray J."/>
            <person name="Groenendijk J."/>
            <person name="Arikit S."/>
            <person name="Mathioni S.M."/>
            <person name="Nakano M."/>
            <person name="Shan H."/>
            <person name="Telgmann-Rauber A."/>
            <person name="Kanno A."/>
            <person name="Yue Z."/>
            <person name="Chen H."/>
            <person name="Li W."/>
            <person name="Chen Y."/>
            <person name="Xu X."/>
            <person name="Zhang Y."/>
            <person name="Luo S."/>
            <person name="Chen H."/>
            <person name="Gao J."/>
            <person name="Mao Z."/>
            <person name="Pires J.C."/>
            <person name="Luo M."/>
            <person name="Kudrna D."/>
            <person name="Wing R.A."/>
            <person name="Meyers B.C."/>
            <person name="Yi K."/>
            <person name="Kong H."/>
            <person name="Lavrijsen P."/>
            <person name="Sunseri F."/>
            <person name="Falavigna A."/>
            <person name="Ye Y."/>
            <person name="Leebens-Mack J.H."/>
            <person name="Chen G."/>
        </authorList>
    </citation>
    <scope>NUCLEOTIDE SEQUENCE [LARGE SCALE GENOMIC DNA]</scope>
    <source>
        <strain evidence="3">cv. DH0086</strain>
    </source>
</reference>
<dbReference type="AlphaFoldDB" id="A0A5P1EY56"/>
<dbReference type="EMBL" id="CM007384">
    <property type="protein sequence ID" value="ONK70862.1"/>
    <property type="molecule type" value="Genomic_DNA"/>
</dbReference>
<evidence type="ECO:0000313" key="3">
    <source>
        <dbReference type="Proteomes" id="UP000243459"/>
    </source>
</evidence>
<dbReference type="Proteomes" id="UP000243459">
    <property type="component" value="Chromosome 4"/>
</dbReference>
<feature type="transmembrane region" description="Helical" evidence="1">
    <location>
        <begin position="40"/>
        <end position="66"/>
    </location>
</feature>
<evidence type="ECO:0000313" key="2">
    <source>
        <dbReference type="EMBL" id="ONK70862.1"/>
    </source>
</evidence>
<feature type="transmembrane region" description="Helical" evidence="1">
    <location>
        <begin position="87"/>
        <end position="114"/>
    </location>
</feature>
<feature type="transmembrane region" description="Helical" evidence="1">
    <location>
        <begin position="158"/>
        <end position="178"/>
    </location>
</feature>
<proteinExistence type="predicted"/>
<feature type="transmembrane region" description="Helical" evidence="1">
    <location>
        <begin position="126"/>
        <end position="146"/>
    </location>
</feature>
<keyword evidence="1" id="KW-0472">Membrane</keyword>